<dbReference type="PANTHER" id="PTHR13504">
    <property type="entry name" value="FIDO DOMAIN-CONTAINING PROTEIN DDB_G0283145"/>
    <property type="match status" value="1"/>
</dbReference>
<keyword evidence="1" id="KW-0067">ATP-binding</keyword>
<keyword evidence="1" id="KW-0547">Nucleotide-binding</keyword>
<dbReference type="RefSeq" id="WP_071565391.1">
    <property type="nucleotide sequence ID" value="NZ_MIQH01001249.1"/>
</dbReference>
<dbReference type="Pfam" id="PF02661">
    <property type="entry name" value="Fic"/>
    <property type="match status" value="1"/>
</dbReference>
<sequence length="237" mass="27129">MNLTVIIPNQRKALFLAKKQLSELVYDAVNLEGIKYTLPEVQTLLDGVTVGGHRQIDALITQNQIEAWRFLFKVIEDKSFDLSAEFVCQLQEKVVKRETLTWGEFRESGVSIAGTNYLPPNHKELPNLWQKLKQKSMPNDIDGIYQYAISLFLQMARIQFFYDSNKRTGRLIMNGILLKNGLPVINLPVSKQLEFNQLMLDFYSSNNEVPMQALMVSCLGAKYLKIMAETNARSFNT</sequence>
<dbReference type="Gene3D" id="1.10.3290.10">
    <property type="entry name" value="Fido-like domain"/>
    <property type="match status" value="1"/>
</dbReference>
<dbReference type="AlphaFoldDB" id="A0A1J5TS06"/>
<feature type="binding site" evidence="1">
    <location>
        <begin position="163"/>
        <end position="170"/>
    </location>
    <ligand>
        <name>ATP</name>
        <dbReference type="ChEBI" id="CHEBI:30616"/>
    </ligand>
</feature>
<evidence type="ECO:0000259" key="3">
    <source>
        <dbReference type="PROSITE" id="PS51459"/>
    </source>
</evidence>
<accession>A0A1J5TS06</accession>
<gene>
    <name evidence="4" type="ORF">BGC33_07745</name>
</gene>
<dbReference type="PANTHER" id="PTHR13504:SF38">
    <property type="entry name" value="FIDO DOMAIN-CONTAINING PROTEIN"/>
    <property type="match status" value="1"/>
</dbReference>
<dbReference type="SUPFAM" id="SSF140931">
    <property type="entry name" value="Fic-like"/>
    <property type="match status" value="1"/>
</dbReference>
<dbReference type="InterPro" id="IPR003812">
    <property type="entry name" value="Fido"/>
</dbReference>
<dbReference type="InterPro" id="IPR040198">
    <property type="entry name" value="Fido_containing"/>
</dbReference>
<evidence type="ECO:0000256" key="1">
    <source>
        <dbReference type="PIRSR" id="PIRSR640198-2"/>
    </source>
</evidence>
<comment type="caution">
    <text evidence="4">The sequence shown here is derived from an EMBL/GenBank/DDBJ whole genome shotgun (WGS) entry which is preliminary data.</text>
</comment>
<evidence type="ECO:0000256" key="2">
    <source>
        <dbReference type="PIRSR" id="PIRSR640198-3"/>
    </source>
</evidence>
<organism evidence="4 5">
    <name type="scientific">Bathymodiolus thermophilus thioautotrophic gill symbiont</name>
    <dbReference type="NCBI Taxonomy" id="2360"/>
    <lineage>
        <taxon>Bacteria</taxon>
        <taxon>Pseudomonadati</taxon>
        <taxon>Pseudomonadota</taxon>
        <taxon>Gammaproteobacteria</taxon>
        <taxon>sulfur-oxidizing symbionts</taxon>
    </lineage>
</organism>
<name>A0A1J5TS06_9GAMM</name>
<feature type="site" description="Important for autoinhibition of adenylyltransferase activity" evidence="2">
    <location>
        <position position="32"/>
    </location>
</feature>
<proteinExistence type="predicted"/>
<dbReference type="EMBL" id="MIQH01001249">
    <property type="protein sequence ID" value="OIR23690.1"/>
    <property type="molecule type" value="Genomic_DNA"/>
</dbReference>
<dbReference type="OrthoDB" id="9807853at2"/>
<protein>
    <submittedName>
        <fullName evidence="4">Cell filamentation protein Fic</fullName>
    </submittedName>
</protein>
<reference evidence="5" key="1">
    <citation type="submission" date="2016-09" db="EMBL/GenBank/DDBJ databases">
        <title>Genome Sequence of Bathymodiolus thermophilus sulfur-oxidizing gill endosymbiont.</title>
        <authorList>
            <person name="Ponnudurai R."/>
            <person name="Kleiner M."/>
            <person name="Sayavedra L."/>
            <person name="Thuermer A."/>
            <person name="Felbeck H."/>
            <person name="Schlueter R."/>
            <person name="Schweder T."/>
            <person name="Markert S."/>
        </authorList>
    </citation>
    <scope>NUCLEOTIDE SEQUENCE [LARGE SCALE GENOMIC DNA]</scope>
    <source>
        <strain evidence="5">BAT/CrabSpa'14</strain>
    </source>
</reference>
<feature type="domain" description="Fido" evidence="3">
    <location>
        <begin position="82"/>
        <end position="217"/>
    </location>
</feature>
<dbReference type="PROSITE" id="PS51459">
    <property type="entry name" value="FIDO"/>
    <property type="match status" value="1"/>
</dbReference>
<dbReference type="InterPro" id="IPR036597">
    <property type="entry name" value="Fido-like_dom_sf"/>
</dbReference>
<dbReference type="Proteomes" id="UP000182798">
    <property type="component" value="Unassembled WGS sequence"/>
</dbReference>
<evidence type="ECO:0000313" key="4">
    <source>
        <dbReference type="EMBL" id="OIR23690.1"/>
    </source>
</evidence>
<evidence type="ECO:0000313" key="5">
    <source>
        <dbReference type="Proteomes" id="UP000182798"/>
    </source>
</evidence>
<dbReference type="GO" id="GO:0005524">
    <property type="term" value="F:ATP binding"/>
    <property type="evidence" value="ECO:0007669"/>
    <property type="project" value="UniProtKB-KW"/>
</dbReference>